<reference evidence="7" key="1">
    <citation type="submission" date="2020-01" db="EMBL/GenBank/DDBJ databases">
        <title>Genome sequence of Kobresia littledalei, the first chromosome-level genome in the family Cyperaceae.</title>
        <authorList>
            <person name="Qu G."/>
        </authorList>
    </citation>
    <scope>NUCLEOTIDE SEQUENCE</scope>
    <source>
        <strain evidence="7">C.B.Clarke</strain>
        <tissue evidence="7">Leaf</tissue>
    </source>
</reference>
<evidence type="ECO:0000313" key="8">
    <source>
        <dbReference type="Proteomes" id="UP000623129"/>
    </source>
</evidence>
<dbReference type="Gene3D" id="3.10.20.80">
    <property type="entry name" value="Translation initiation factor 3 (IF-3), N-terminal domain"/>
    <property type="match status" value="1"/>
</dbReference>
<evidence type="ECO:0000256" key="4">
    <source>
        <dbReference type="SAM" id="Coils"/>
    </source>
</evidence>
<dbReference type="AlphaFoldDB" id="A0A833QG79"/>
<feature type="coiled-coil region" evidence="4">
    <location>
        <begin position="95"/>
        <end position="144"/>
    </location>
</feature>
<accession>A0A833QG79</accession>
<evidence type="ECO:0000313" key="7">
    <source>
        <dbReference type="EMBL" id="KAF3322119.1"/>
    </source>
</evidence>
<keyword evidence="8" id="KW-1185">Reference proteome</keyword>
<feature type="compositionally biased region" description="Polar residues" evidence="5">
    <location>
        <begin position="436"/>
        <end position="465"/>
    </location>
</feature>
<feature type="compositionally biased region" description="Basic and acidic residues" evidence="5">
    <location>
        <begin position="239"/>
        <end position="248"/>
    </location>
</feature>
<proteinExistence type="inferred from homology"/>
<feature type="region of interest" description="Disordered" evidence="5">
    <location>
        <begin position="411"/>
        <end position="514"/>
    </location>
</feature>
<feature type="compositionally biased region" description="Polar residues" evidence="5">
    <location>
        <begin position="412"/>
        <end position="428"/>
    </location>
</feature>
<dbReference type="Proteomes" id="UP000623129">
    <property type="component" value="Unassembled WGS sequence"/>
</dbReference>
<feature type="region of interest" description="Disordered" evidence="5">
    <location>
        <begin position="239"/>
        <end position="376"/>
    </location>
</feature>
<dbReference type="EMBL" id="SWLB01000025">
    <property type="protein sequence ID" value="KAF3322119.1"/>
    <property type="molecule type" value="Genomic_DNA"/>
</dbReference>
<dbReference type="GO" id="GO:0043022">
    <property type="term" value="F:ribosome binding"/>
    <property type="evidence" value="ECO:0007669"/>
    <property type="project" value="TreeGrafter"/>
</dbReference>
<evidence type="ECO:0000259" key="6">
    <source>
        <dbReference type="Pfam" id="PF05198"/>
    </source>
</evidence>
<dbReference type="Gene3D" id="3.30.110.10">
    <property type="entry name" value="Translation initiation factor 3 (IF-3), C-terminal domain"/>
    <property type="match status" value="1"/>
</dbReference>
<dbReference type="GO" id="GO:0032790">
    <property type="term" value="P:ribosome disassembly"/>
    <property type="evidence" value="ECO:0007669"/>
    <property type="project" value="TreeGrafter"/>
</dbReference>
<feature type="compositionally biased region" description="Low complexity" evidence="5">
    <location>
        <begin position="476"/>
        <end position="494"/>
    </location>
</feature>
<dbReference type="NCBIfam" id="TIGR00168">
    <property type="entry name" value="infC"/>
    <property type="match status" value="1"/>
</dbReference>
<dbReference type="InterPro" id="IPR001288">
    <property type="entry name" value="Translation_initiation_fac_3"/>
</dbReference>
<feature type="compositionally biased region" description="Acidic residues" evidence="5">
    <location>
        <begin position="261"/>
        <end position="278"/>
    </location>
</feature>
<feature type="compositionally biased region" description="Polar residues" evidence="5">
    <location>
        <begin position="504"/>
        <end position="514"/>
    </location>
</feature>
<dbReference type="PANTHER" id="PTHR10938:SF4">
    <property type="entry name" value="TRANSLATION INITIATION FACTOR IF3-1, MITOCHONDRIAL"/>
    <property type="match status" value="1"/>
</dbReference>
<evidence type="ECO:0000256" key="2">
    <source>
        <dbReference type="ARBA" id="ARBA00022540"/>
    </source>
</evidence>
<gene>
    <name evidence="7" type="ORF">FCM35_KLT13260</name>
</gene>
<dbReference type="FunFam" id="3.30.110.10:FF:000005">
    <property type="entry name" value="Translation initiation factor 3 (IF-3) family protein"/>
    <property type="match status" value="1"/>
</dbReference>
<name>A0A833QG79_9POAL</name>
<protein>
    <submittedName>
        <fullName evidence="7">Translation initiation factor IF-3</fullName>
    </submittedName>
</protein>
<dbReference type="InterPro" id="IPR036787">
    <property type="entry name" value="T_IF-3_N_sf"/>
</dbReference>
<dbReference type="PANTHER" id="PTHR10938">
    <property type="entry name" value="TRANSLATION INITIATION FACTOR IF-3"/>
    <property type="match status" value="1"/>
</dbReference>
<keyword evidence="2 7" id="KW-0396">Initiation factor</keyword>
<evidence type="ECO:0000256" key="5">
    <source>
        <dbReference type="SAM" id="MobiDB-lite"/>
    </source>
</evidence>
<dbReference type="InterPro" id="IPR019814">
    <property type="entry name" value="Translation_initiation_fac_3_N"/>
</dbReference>
<keyword evidence="3" id="KW-0648">Protein biosynthesis</keyword>
<dbReference type="Pfam" id="PF05198">
    <property type="entry name" value="IF3_N"/>
    <property type="match status" value="1"/>
</dbReference>
<dbReference type="InterPro" id="IPR036788">
    <property type="entry name" value="T_IF-3_C_sf"/>
</dbReference>
<organism evidence="7 8">
    <name type="scientific">Carex littledalei</name>
    <dbReference type="NCBI Taxonomy" id="544730"/>
    <lineage>
        <taxon>Eukaryota</taxon>
        <taxon>Viridiplantae</taxon>
        <taxon>Streptophyta</taxon>
        <taxon>Embryophyta</taxon>
        <taxon>Tracheophyta</taxon>
        <taxon>Spermatophyta</taxon>
        <taxon>Magnoliopsida</taxon>
        <taxon>Liliopsida</taxon>
        <taxon>Poales</taxon>
        <taxon>Cyperaceae</taxon>
        <taxon>Cyperoideae</taxon>
        <taxon>Cariceae</taxon>
        <taxon>Carex</taxon>
        <taxon>Carex subgen. Euthyceras</taxon>
    </lineage>
</organism>
<sequence>MAMWYRVGSNRLRPFTLLLSNRLSVIPATSPSSKPPLVYAAPILAFIQLRSFAAPVQAKPKTKSSESTSGPRLNGAITAPVVRLVTEDGHTVLSMREALDRARRLDLDLVEVQRAANPPVCKIMDFHKEKYKKEISEKERAKTKSALSLRSGEKKEVRFKAKTELNDLKVKAEVITRLMERGYRVKCTALPSGTQEEELGKHLSRLLALIKDVSFVESGPHVDSKHAYAIVRHIKFETKKSGKKKVADNPKASPSPKPADEPADEPDEEWECDSESDDATPTNSKTEEILNKPALGSVKEELPKTETNRYAVRTEPQKHTSNQPIAPNNYRDYNGRDNSFNQGRFAPSNSTEFNNRDGFNKGRIAPSNPRDFNYRDGHNQERVAMNNSQGNNSRDAFNQGRGQFHNREMQFRPNTQTFRPPNLGQSRNEGPPPVTNNPSYNPHSHQKSSGVFSIPKNNATDNTSAPIKPKFGIFNSSTKSTESSEKTGSSDSSSPMPKFGNFGANRTNLPNNQG</sequence>
<evidence type="ECO:0000256" key="3">
    <source>
        <dbReference type="ARBA" id="ARBA00022917"/>
    </source>
</evidence>
<feature type="domain" description="Translation initiation factor 3 N-terminal" evidence="6">
    <location>
        <begin position="74"/>
        <end position="139"/>
    </location>
</feature>
<dbReference type="SUPFAM" id="SSF54364">
    <property type="entry name" value="Translation initiation factor IF3, N-terminal domain"/>
    <property type="match status" value="1"/>
</dbReference>
<comment type="similarity">
    <text evidence="1">Belongs to the IF-3 family.</text>
</comment>
<dbReference type="GO" id="GO:0003743">
    <property type="term" value="F:translation initiation factor activity"/>
    <property type="evidence" value="ECO:0007669"/>
    <property type="project" value="UniProtKB-KW"/>
</dbReference>
<dbReference type="OrthoDB" id="21573at2759"/>
<feature type="compositionally biased region" description="Basic and acidic residues" evidence="5">
    <location>
        <begin position="298"/>
        <end position="307"/>
    </location>
</feature>
<evidence type="ECO:0000256" key="1">
    <source>
        <dbReference type="ARBA" id="ARBA00005439"/>
    </source>
</evidence>
<comment type="caution">
    <text evidence="7">The sequence shown here is derived from an EMBL/GenBank/DDBJ whole genome shotgun (WGS) entry which is preliminary data.</text>
</comment>
<dbReference type="SUPFAM" id="SSF55200">
    <property type="entry name" value="Translation initiation factor IF3, C-terminal domain"/>
    <property type="match status" value="1"/>
</dbReference>
<keyword evidence="4" id="KW-0175">Coiled coil</keyword>
<feature type="compositionally biased region" description="Polar residues" evidence="5">
    <location>
        <begin position="336"/>
        <end position="353"/>
    </location>
</feature>